<dbReference type="Proteomes" id="UP000054538">
    <property type="component" value="Unassembled WGS sequence"/>
</dbReference>
<sequence>PKGKIVDTHTLLNYGAGANLIDYCLALKHCFPMKQLPKLLKPQHMDETNSVGRIIRFSAPPTS</sequence>
<dbReference type="HOGENOM" id="CLU_3093039_0_0_1"/>
<accession>A0A0D0DQ09</accession>
<organism evidence="1 2">
    <name type="scientific">Paxillus rubicundulus Ve08.2h10</name>
    <dbReference type="NCBI Taxonomy" id="930991"/>
    <lineage>
        <taxon>Eukaryota</taxon>
        <taxon>Fungi</taxon>
        <taxon>Dikarya</taxon>
        <taxon>Basidiomycota</taxon>
        <taxon>Agaricomycotina</taxon>
        <taxon>Agaricomycetes</taxon>
        <taxon>Agaricomycetidae</taxon>
        <taxon>Boletales</taxon>
        <taxon>Paxilineae</taxon>
        <taxon>Paxillaceae</taxon>
        <taxon>Paxillus</taxon>
    </lineage>
</organism>
<dbReference type="InParanoid" id="A0A0D0DQ09"/>
<evidence type="ECO:0000313" key="2">
    <source>
        <dbReference type="Proteomes" id="UP000054538"/>
    </source>
</evidence>
<dbReference type="OrthoDB" id="5599419at2759"/>
<protein>
    <submittedName>
        <fullName evidence="1">Uncharacterized protein</fullName>
    </submittedName>
</protein>
<dbReference type="AlphaFoldDB" id="A0A0D0DQ09"/>
<proteinExistence type="predicted"/>
<reference evidence="2" key="2">
    <citation type="submission" date="2015-01" db="EMBL/GenBank/DDBJ databases">
        <title>Evolutionary Origins and Diversification of the Mycorrhizal Mutualists.</title>
        <authorList>
            <consortium name="DOE Joint Genome Institute"/>
            <consortium name="Mycorrhizal Genomics Consortium"/>
            <person name="Kohler A."/>
            <person name="Kuo A."/>
            <person name="Nagy L.G."/>
            <person name="Floudas D."/>
            <person name="Copeland A."/>
            <person name="Barry K.W."/>
            <person name="Cichocki N."/>
            <person name="Veneault-Fourrey C."/>
            <person name="LaButti K."/>
            <person name="Lindquist E.A."/>
            <person name="Lipzen A."/>
            <person name="Lundell T."/>
            <person name="Morin E."/>
            <person name="Murat C."/>
            <person name="Riley R."/>
            <person name="Ohm R."/>
            <person name="Sun H."/>
            <person name="Tunlid A."/>
            <person name="Henrissat B."/>
            <person name="Grigoriev I.V."/>
            <person name="Hibbett D.S."/>
            <person name="Martin F."/>
        </authorList>
    </citation>
    <scope>NUCLEOTIDE SEQUENCE [LARGE SCALE GENOMIC DNA]</scope>
    <source>
        <strain evidence="2">Ve08.2h10</strain>
    </source>
</reference>
<reference evidence="1 2" key="1">
    <citation type="submission" date="2014-04" db="EMBL/GenBank/DDBJ databases">
        <authorList>
            <consortium name="DOE Joint Genome Institute"/>
            <person name="Kuo A."/>
            <person name="Kohler A."/>
            <person name="Jargeat P."/>
            <person name="Nagy L.G."/>
            <person name="Floudas D."/>
            <person name="Copeland A."/>
            <person name="Barry K.W."/>
            <person name="Cichocki N."/>
            <person name="Veneault-Fourrey C."/>
            <person name="LaButti K."/>
            <person name="Lindquist E.A."/>
            <person name="Lipzen A."/>
            <person name="Lundell T."/>
            <person name="Morin E."/>
            <person name="Murat C."/>
            <person name="Sun H."/>
            <person name="Tunlid A."/>
            <person name="Henrissat B."/>
            <person name="Grigoriev I.V."/>
            <person name="Hibbett D.S."/>
            <person name="Martin F."/>
            <person name="Nordberg H.P."/>
            <person name="Cantor M.N."/>
            <person name="Hua S.X."/>
        </authorList>
    </citation>
    <scope>NUCLEOTIDE SEQUENCE [LARGE SCALE GENOMIC DNA]</scope>
    <source>
        <strain evidence="1 2">Ve08.2h10</strain>
    </source>
</reference>
<name>A0A0D0DQ09_9AGAM</name>
<feature type="non-terminal residue" evidence="1">
    <location>
        <position position="1"/>
    </location>
</feature>
<keyword evidence="2" id="KW-1185">Reference proteome</keyword>
<evidence type="ECO:0000313" key="1">
    <source>
        <dbReference type="EMBL" id="KIK81235.1"/>
    </source>
</evidence>
<dbReference type="EMBL" id="KN825836">
    <property type="protein sequence ID" value="KIK81235.1"/>
    <property type="molecule type" value="Genomic_DNA"/>
</dbReference>
<gene>
    <name evidence="1" type="ORF">PAXRUDRAFT_156525</name>
</gene>